<comment type="caution">
    <text evidence="3">The sequence shown here is derived from an EMBL/GenBank/DDBJ whole genome shotgun (WGS) entry which is preliminary data.</text>
</comment>
<dbReference type="GO" id="GO:0017000">
    <property type="term" value="P:antibiotic biosynthetic process"/>
    <property type="evidence" value="ECO:0007669"/>
    <property type="project" value="UniProtKB-ARBA"/>
</dbReference>
<reference evidence="3" key="2">
    <citation type="submission" date="2020-09" db="EMBL/GenBank/DDBJ databases">
        <authorList>
            <person name="Sun Q."/>
            <person name="Ohkuma M."/>
        </authorList>
    </citation>
    <scope>NUCLEOTIDE SEQUENCE</scope>
    <source>
        <strain evidence="3">JCM 4637</strain>
    </source>
</reference>
<reference evidence="3" key="1">
    <citation type="journal article" date="2014" name="Int. J. Syst. Evol. Microbiol.">
        <title>Complete genome sequence of Corynebacterium casei LMG S-19264T (=DSM 44701T), isolated from a smear-ripened cheese.</title>
        <authorList>
            <consortium name="US DOE Joint Genome Institute (JGI-PGF)"/>
            <person name="Walter F."/>
            <person name="Albersmeier A."/>
            <person name="Kalinowski J."/>
            <person name="Ruckert C."/>
        </authorList>
    </citation>
    <scope>NUCLEOTIDE SEQUENCE</scope>
    <source>
        <strain evidence="3">JCM 4637</strain>
    </source>
</reference>
<dbReference type="PANTHER" id="PTHR43861">
    <property type="entry name" value="TRANS-ACONITATE 2-METHYLTRANSFERASE-RELATED"/>
    <property type="match status" value="1"/>
</dbReference>
<dbReference type="GO" id="GO:0032259">
    <property type="term" value="P:methylation"/>
    <property type="evidence" value="ECO:0007669"/>
    <property type="project" value="UniProtKB-KW"/>
</dbReference>
<dbReference type="EMBL" id="BMVC01000011">
    <property type="protein sequence ID" value="GHD04228.1"/>
    <property type="molecule type" value="Genomic_DNA"/>
</dbReference>
<dbReference type="Proteomes" id="UP000638353">
    <property type="component" value="Unassembled WGS sequence"/>
</dbReference>
<dbReference type="Gene3D" id="3.40.50.150">
    <property type="entry name" value="Vaccinia Virus protein VP39"/>
    <property type="match status" value="1"/>
</dbReference>
<sequence>MPRAFTAADDAALYDILNPWDPEHRPDDGFYGSLVMAAGSVLDVGCGTGSLLCVARERGHRGRLTGLDPDRAALERARGKGARGVAWVEGPAADAGRLCGTGFALVTMTGHAFQCLVTDEEVRDSLSGVHEALRPGGRFVFDTRHPQARAWDRWNPVASEVRVELPGGGGGPGRPLRFWHEVDAVVESPSTVVDFHSTAAEPDGTVLRVDSSRLRFLRPAALNAFLAEAGFEVEAQYGDWARGPLAPGSAEIISVARKRK</sequence>
<organism evidence="3 4">
    <name type="scientific">Streptomyces finlayi</name>
    <dbReference type="NCBI Taxonomy" id="67296"/>
    <lineage>
        <taxon>Bacteria</taxon>
        <taxon>Bacillati</taxon>
        <taxon>Actinomycetota</taxon>
        <taxon>Actinomycetes</taxon>
        <taxon>Kitasatosporales</taxon>
        <taxon>Streptomycetaceae</taxon>
        <taxon>Streptomyces</taxon>
    </lineage>
</organism>
<dbReference type="SUPFAM" id="SSF53335">
    <property type="entry name" value="S-adenosyl-L-methionine-dependent methyltransferases"/>
    <property type="match status" value="1"/>
</dbReference>
<proteinExistence type="predicted"/>
<dbReference type="InterPro" id="IPR041698">
    <property type="entry name" value="Methyltransf_25"/>
</dbReference>
<feature type="domain" description="Methyltransferase" evidence="2">
    <location>
        <begin position="41"/>
        <end position="137"/>
    </location>
</feature>
<dbReference type="CDD" id="cd02440">
    <property type="entry name" value="AdoMet_MTases"/>
    <property type="match status" value="1"/>
</dbReference>
<dbReference type="GO" id="GO:0008168">
    <property type="term" value="F:methyltransferase activity"/>
    <property type="evidence" value="ECO:0007669"/>
    <property type="project" value="UniProtKB-KW"/>
</dbReference>
<name>A0A918X1T8_9ACTN</name>
<accession>A0A918X1T8</accession>
<dbReference type="Pfam" id="PF13649">
    <property type="entry name" value="Methyltransf_25"/>
    <property type="match status" value="1"/>
</dbReference>
<evidence type="ECO:0000313" key="4">
    <source>
        <dbReference type="Proteomes" id="UP000638353"/>
    </source>
</evidence>
<keyword evidence="1" id="KW-0808">Transferase</keyword>
<evidence type="ECO:0000256" key="1">
    <source>
        <dbReference type="ARBA" id="ARBA00022679"/>
    </source>
</evidence>
<evidence type="ECO:0000313" key="3">
    <source>
        <dbReference type="EMBL" id="GHD04228.1"/>
    </source>
</evidence>
<gene>
    <name evidence="3" type="ORF">GCM10010334_52790</name>
</gene>
<dbReference type="RefSeq" id="WP_229898215.1">
    <property type="nucleotide sequence ID" value="NZ_BMVC01000011.1"/>
</dbReference>
<protein>
    <submittedName>
        <fullName evidence="3">Methyltransferase</fullName>
    </submittedName>
</protein>
<dbReference type="InterPro" id="IPR029063">
    <property type="entry name" value="SAM-dependent_MTases_sf"/>
</dbReference>
<keyword evidence="3" id="KW-0489">Methyltransferase</keyword>
<evidence type="ECO:0000259" key="2">
    <source>
        <dbReference type="Pfam" id="PF13649"/>
    </source>
</evidence>
<dbReference type="AlphaFoldDB" id="A0A918X1T8"/>